<evidence type="ECO:0000313" key="3">
    <source>
        <dbReference type="Proteomes" id="UP001320420"/>
    </source>
</evidence>
<organism evidence="2 3">
    <name type="scientific">Diatrype stigma</name>
    <dbReference type="NCBI Taxonomy" id="117547"/>
    <lineage>
        <taxon>Eukaryota</taxon>
        <taxon>Fungi</taxon>
        <taxon>Dikarya</taxon>
        <taxon>Ascomycota</taxon>
        <taxon>Pezizomycotina</taxon>
        <taxon>Sordariomycetes</taxon>
        <taxon>Xylariomycetidae</taxon>
        <taxon>Xylariales</taxon>
        <taxon>Diatrypaceae</taxon>
        <taxon>Diatrype</taxon>
    </lineage>
</organism>
<feature type="chain" id="PRO_5042839153" evidence="1">
    <location>
        <begin position="27"/>
        <end position="209"/>
    </location>
</feature>
<name>A0AAN9YQJ7_9PEZI</name>
<reference evidence="2 3" key="1">
    <citation type="submission" date="2024-02" db="EMBL/GenBank/DDBJ databases">
        <title>De novo assembly and annotation of 12 fungi associated with fruit tree decline syndrome in Ontario, Canada.</title>
        <authorList>
            <person name="Sulman M."/>
            <person name="Ellouze W."/>
            <person name="Ilyukhin E."/>
        </authorList>
    </citation>
    <scope>NUCLEOTIDE SEQUENCE [LARGE SCALE GENOMIC DNA]</scope>
    <source>
        <strain evidence="2 3">M11/M66-122</strain>
    </source>
</reference>
<proteinExistence type="predicted"/>
<evidence type="ECO:0000256" key="1">
    <source>
        <dbReference type="SAM" id="SignalP"/>
    </source>
</evidence>
<sequence length="209" mass="21829">MRQRRAGRITAALCLASLLAGHQAAAAVLASGVVKTMPASVPALRRQDGTPSSCADLSTTAPNWQLTKAVSSDWPGGGSGRVQFFARHGPTGQLASCHVGYQLSEDGGVVDYDPAEAHACVNFGPADLNTTAQLDLDALRLTLRSSWACDDEEEGGVEKVAVHYYSATGSVDLDRDTSPGACLVEPTQIGDSTTCPIADVEVEGKLEEE</sequence>
<feature type="signal peptide" evidence="1">
    <location>
        <begin position="1"/>
        <end position="26"/>
    </location>
</feature>
<protein>
    <submittedName>
        <fullName evidence="2">Uncharacterized protein</fullName>
    </submittedName>
</protein>
<gene>
    <name evidence="2" type="ORF">SLS62_007613</name>
</gene>
<evidence type="ECO:0000313" key="2">
    <source>
        <dbReference type="EMBL" id="KAK7750425.1"/>
    </source>
</evidence>
<dbReference type="EMBL" id="JAKJXP020000064">
    <property type="protein sequence ID" value="KAK7750425.1"/>
    <property type="molecule type" value="Genomic_DNA"/>
</dbReference>
<keyword evidence="1" id="KW-0732">Signal</keyword>
<keyword evidence="3" id="KW-1185">Reference proteome</keyword>
<comment type="caution">
    <text evidence="2">The sequence shown here is derived from an EMBL/GenBank/DDBJ whole genome shotgun (WGS) entry which is preliminary data.</text>
</comment>
<dbReference type="AlphaFoldDB" id="A0AAN9YQJ7"/>
<dbReference type="Proteomes" id="UP001320420">
    <property type="component" value="Unassembled WGS sequence"/>
</dbReference>
<accession>A0AAN9YQJ7</accession>